<dbReference type="SUPFAM" id="SSF52540">
    <property type="entry name" value="P-loop containing nucleoside triphosphate hydrolases"/>
    <property type="match status" value="1"/>
</dbReference>
<dbReference type="RefSeq" id="WP_133226500.1">
    <property type="nucleotide sequence ID" value="NZ_SMRT01000002.1"/>
</dbReference>
<accession>A0A4R5KW93</accession>
<dbReference type="AlphaFoldDB" id="A0A4R5KW93"/>
<dbReference type="InterPro" id="IPR052922">
    <property type="entry name" value="Cytidylate_Kinase-2"/>
</dbReference>
<dbReference type="EMBL" id="SMRT01000002">
    <property type="protein sequence ID" value="TDF99782.1"/>
    <property type="molecule type" value="Genomic_DNA"/>
</dbReference>
<evidence type="ECO:0008006" key="3">
    <source>
        <dbReference type="Google" id="ProtNLM"/>
    </source>
</evidence>
<organism evidence="1 2">
    <name type="scientific">Paenibacillus piri</name>
    <dbReference type="NCBI Taxonomy" id="2547395"/>
    <lineage>
        <taxon>Bacteria</taxon>
        <taxon>Bacillati</taxon>
        <taxon>Bacillota</taxon>
        <taxon>Bacilli</taxon>
        <taxon>Bacillales</taxon>
        <taxon>Paenibacillaceae</taxon>
        <taxon>Paenibacillus</taxon>
    </lineage>
</organism>
<dbReference type="InterPro" id="IPR027417">
    <property type="entry name" value="P-loop_NTPase"/>
</dbReference>
<protein>
    <recommendedName>
        <fullName evidence="3">DNA topology modulation protein FlaR</fullName>
    </recommendedName>
</protein>
<dbReference type="OrthoDB" id="1201990at2"/>
<reference evidence="1 2" key="1">
    <citation type="submission" date="2019-03" db="EMBL/GenBank/DDBJ databases">
        <title>This is whole genome sequence of Paenibacillus sp MS74 strain.</title>
        <authorList>
            <person name="Trinh H.N."/>
        </authorList>
    </citation>
    <scope>NUCLEOTIDE SEQUENCE [LARGE SCALE GENOMIC DNA]</scope>
    <source>
        <strain evidence="1 2">MS74</strain>
    </source>
</reference>
<proteinExistence type="predicted"/>
<comment type="caution">
    <text evidence="1">The sequence shown here is derived from an EMBL/GenBank/DDBJ whole genome shotgun (WGS) entry which is preliminary data.</text>
</comment>
<gene>
    <name evidence="1" type="ORF">E1757_08180</name>
</gene>
<dbReference type="PANTHER" id="PTHR37816">
    <property type="entry name" value="YALI0E33011P"/>
    <property type="match status" value="1"/>
</dbReference>
<name>A0A4R5KW93_9BACL</name>
<dbReference type="PANTHER" id="PTHR37816:SF2">
    <property type="entry name" value="DNA TOPOLOGY MODULATION PROTEIN FLAR-RELATED PROTEIN"/>
    <property type="match status" value="1"/>
</dbReference>
<sequence>MKIRIIGSCGSGKSSAAMMLSMRYGIPFYEMDNLVWDRTFPENRRRPEAERNAMLLEIMNKDAWIIEGVHSAWGLESFAMADLIFILHPHVLVRDYRILRRFFRSRTGIEPWNYKQSVRNLWKMIVKWNHGFDLADTLELTSEHSAKRYIVRSREDMDVHIRSRFGNVTAAKSV</sequence>
<evidence type="ECO:0000313" key="2">
    <source>
        <dbReference type="Proteomes" id="UP000295636"/>
    </source>
</evidence>
<dbReference type="Proteomes" id="UP000295636">
    <property type="component" value="Unassembled WGS sequence"/>
</dbReference>
<evidence type="ECO:0000313" key="1">
    <source>
        <dbReference type="EMBL" id="TDF99782.1"/>
    </source>
</evidence>
<keyword evidence="2" id="KW-1185">Reference proteome</keyword>
<dbReference type="Gene3D" id="3.40.50.300">
    <property type="entry name" value="P-loop containing nucleotide triphosphate hydrolases"/>
    <property type="match status" value="1"/>
</dbReference>